<protein>
    <recommendedName>
        <fullName evidence="4">Antitoxin Xre/MbcA/ParS-like toxin-binding domain-containing protein</fullName>
    </recommendedName>
</protein>
<proteinExistence type="predicted"/>
<evidence type="ECO:0000256" key="1">
    <source>
        <dbReference type="SAM" id="MobiDB-lite"/>
    </source>
</evidence>
<feature type="region of interest" description="Disordered" evidence="1">
    <location>
        <begin position="1"/>
        <end position="20"/>
    </location>
</feature>
<name>A0A934W7Z3_9BURK</name>
<dbReference type="EMBL" id="JAEPBG010000006">
    <property type="protein sequence ID" value="MBK4736198.1"/>
    <property type="molecule type" value="Genomic_DNA"/>
</dbReference>
<accession>A0A934W7Z3</accession>
<reference evidence="2" key="1">
    <citation type="submission" date="2021-01" db="EMBL/GenBank/DDBJ databases">
        <title>Genome sequence of strain Noviherbaspirillum sp. DKR-6.</title>
        <authorList>
            <person name="Chaudhary D.K."/>
        </authorList>
    </citation>
    <scope>NUCLEOTIDE SEQUENCE</scope>
    <source>
        <strain evidence="2">DKR-6</strain>
    </source>
</reference>
<keyword evidence="3" id="KW-1185">Reference proteome</keyword>
<dbReference type="Proteomes" id="UP000622890">
    <property type="component" value="Unassembled WGS sequence"/>
</dbReference>
<organism evidence="2 3">
    <name type="scientific">Noviherbaspirillum pedocola</name>
    <dbReference type="NCBI Taxonomy" id="2801341"/>
    <lineage>
        <taxon>Bacteria</taxon>
        <taxon>Pseudomonadati</taxon>
        <taxon>Pseudomonadota</taxon>
        <taxon>Betaproteobacteria</taxon>
        <taxon>Burkholderiales</taxon>
        <taxon>Oxalobacteraceae</taxon>
        <taxon>Noviherbaspirillum</taxon>
    </lineage>
</organism>
<evidence type="ECO:0000313" key="2">
    <source>
        <dbReference type="EMBL" id="MBK4736198.1"/>
    </source>
</evidence>
<dbReference type="AlphaFoldDB" id="A0A934W7Z3"/>
<sequence length="134" mass="14866">MASASTYPAGETAPTHKRQEAADLSAKLSRASVSMGLTAMTVGALLNLQNSVAARVLTGEFQLRRSEEERWKRSTLLVELFDALRLKFPEDTLMRQWLSTHNTAIDDAPVGWIETPTRLEKLIAYVVTGRPPQL</sequence>
<comment type="caution">
    <text evidence="2">The sequence shown here is derived from an EMBL/GenBank/DDBJ whole genome shotgun (WGS) entry which is preliminary data.</text>
</comment>
<dbReference type="RefSeq" id="WP_200593398.1">
    <property type="nucleotide sequence ID" value="NZ_JAEPBG010000006.1"/>
</dbReference>
<evidence type="ECO:0008006" key="4">
    <source>
        <dbReference type="Google" id="ProtNLM"/>
    </source>
</evidence>
<evidence type="ECO:0000313" key="3">
    <source>
        <dbReference type="Proteomes" id="UP000622890"/>
    </source>
</evidence>
<gene>
    <name evidence="2" type="ORF">JJB74_16365</name>
</gene>